<dbReference type="Pfam" id="PF07331">
    <property type="entry name" value="TctB"/>
    <property type="match status" value="1"/>
</dbReference>
<feature type="transmembrane region" description="Helical" evidence="1">
    <location>
        <begin position="107"/>
        <end position="131"/>
    </location>
</feature>
<keyword evidence="1" id="KW-0472">Membrane</keyword>
<sequence length="180" mass="19493">MSKTDIEIVVEDPTAPEADSPQMASVRVVDVVVSLLLLALALTLGFDNWRTGAGWESTGPQPGYFPFYLSIILGGASLYGLVAAFLSRREASESFATQAQLRRVMAVFVPTVLFCLATQFLGLYVASFLLISCFMRLVGKIALWKSLLTALVFTAAMFVTFDVAFNVIMPKGPLEAALGR</sequence>
<evidence type="ECO:0000259" key="2">
    <source>
        <dbReference type="Pfam" id="PF07331"/>
    </source>
</evidence>
<dbReference type="Proteomes" id="UP000092839">
    <property type="component" value="Chromosome"/>
</dbReference>
<feature type="transmembrane region" description="Helical" evidence="1">
    <location>
        <begin position="28"/>
        <end position="46"/>
    </location>
</feature>
<dbReference type="OrthoDB" id="6183775at2"/>
<dbReference type="InterPro" id="IPR009936">
    <property type="entry name" value="DUF1468"/>
</dbReference>
<name>A0A1B1UCQ3_9BRAD</name>
<evidence type="ECO:0000313" key="3">
    <source>
        <dbReference type="EMBL" id="ANW00552.1"/>
    </source>
</evidence>
<keyword evidence="1" id="KW-1133">Transmembrane helix</keyword>
<keyword evidence="1" id="KW-0812">Transmembrane</keyword>
<accession>A0A1B1UCQ3</accession>
<keyword evidence="4" id="KW-1185">Reference proteome</keyword>
<gene>
    <name evidence="3" type="ORF">LMTR13_10630</name>
</gene>
<dbReference type="KEGG" id="bic:LMTR13_10630"/>
<dbReference type="RefSeq" id="WP_065727829.1">
    <property type="nucleotide sequence ID" value="NZ_CP016428.1"/>
</dbReference>
<dbReference type="STRING" id="1274631.LMTR13_10630"/>
<proteinExistence type="predicted"/>
<dbReference type="AlphaFoldDB" id="A0A1B1UCQ3"/>
<organism evidence="3 4">
    <name type="scientific">Bradyrhizobium icense</name>
    <dbReference type="NCBI Taxonomy" id="1274631"/>
    <lineage>
        <taxon>Bacteria</taxon>
        <taxon>Pseudomonadati</taxon>
        <taxon>Pseudomonadota</taxon>
        <taxon>Alphaproteobacteria</taxon>
        <taxon>Hyphomicrobiales</taxon>
        <taxon>Nitrobacteraceae</taxon>
        <taxon>Bradyrhizobium</taxon>
    </lineage>
</organism>
<dbReference type="EMBL" id="CP016428">
    <property type="protein sequence ID" value="ANW00552.1"/>
    <property type="molecule type" value="Genomic_DNA"/>
</dbReference>
<protein>
    <submittedName>
        <fullName evidence="3">Tricarboxylate transporter</fullName>
    </submittedName>
</protein>
<evidence type="ECO:0000313" key="4">
    <source>
        <dbReference type="Proteomes" id="UP000092839"/>
    </source>
</evidence>
<feature type="transmembrane region" description="Helical" evidence="1">
    <location>
        <begin position="143"/>
        <end position="165"/>
    </location>
</feature>
<feature type="transmembrane region" description="Helical" evidence="1">
    <location>
        <begin position="66"/>
        <end position="86"/>
    </location>
</feature>
<feature type="domain" description="DUF1468" evidence="2">
    <location>
        <begin position="32"/>
        <end position="170"/>
    </location>
</feature>
<evidence type="ECO:0000256" key="1">
    <source>
        <dbReference type="SAM" id="Phobius"/>
    </source>
</evidence>
<reference evidence="3 4" key="1">
    <citation type="submission" date="2016-07" db="EMBL/GenBank/DDBJ databases">
        <title>Complete genome sequence of Bradyrhizobium icense LMTR 13T, a potential inoculant strain isolated from lima bean (Phaseolus lunatus) in Peru.</title>
        <authorList>
            <person name="Ormeno-Orrillo E."/>
            <person name="Duran D."/>
            <person name="Rogel M.A."/>
            <person name="Rey L."/>
            <person name="Imperial J."/>
            <person name="Ruiz-Argueso T."/>
            <person name="Martinez-Romero E."/>
        </authorList>
    </citation>
    <scope>NUCLEOTIDE SEQUENCE [LARGE SCALE GENOMIC DNA]</scope>
    <source>
        <strain evidence="3 4">LMTR 13</strain>
    </source>
</reference>